<dbReference type="Gene3D" id="3.30.450.40">
    <property type="match status" value="2"/>
</dbReference>
<dbReference type="CDD" id="cd01949">
    <property type="entry name" value="GGDEF"/>
    <property type="match status" value="1"/>
</dbReference>
<dbReference type="GO" id="GO:1902201">
    <property type="term" value="P:negative regulation of bacterial-type flagellum-dependent cell motility"/>
    <property type="evidence" value="ECO:0007669"/>
    <property type="project" value="TreeGrafter"/>
</dbReference>
<dbReference type="EMBL" id="DTHJ01000144">
    <property type="protein sequence ID" value="HHS63366.1"/>
    <property type="molecule type" value="Genomic_DNA"/>
</dbReference>
<dbReference type="InterPro" id="IPR043128">
    <property type="entry name" value="Rev_trsase/Diguanyl_cyclase"/>
</dbReference>
<dbReference type="InterPro" id="IPR029787">
    <property type="entry name" value="Nucleotide_cyclase"/>
</dbReference>
<dbReference type="Gene3D" id="3.30.70.270">
    <property type="match status" value="1"/>
</dbReference>
<evidence type="ECO:0000259" key="1">
    <source>
        <dbReference type="PROSITE" id="PS50887"/>
    </source>
</evidence>
<dbReference type="InterPro" id="IPR000160">
    <property type="entry name" value="GGDEF_dom"/>
</dbReference>
<protein>
    <submittedName>
        <fullName evidence="2">Sensor domain-containing diguanylate cyclase</fullName>
    </submittedName>
</protein>
<reference evidence="2" key="1">
    <citation type="journal article" date="2020" name="mSystems">
        <title>Genome- and Community-Level Interaction Insights into Carbon Utilization and Element Cycling Functions of Hydrothermarchaeota in Hydrothermal Sediment.</title>
        <authorList>
            <person name="Zhou Z."/>
            <person name="Liu Y."/>
            <person name="Xu W."/>
            <person name="Pan J."/>
            <person name="Luo Z.H."/>
            <person name="Li M."/>
        </authorList>
    </citation>
    <scope>NUCLEOTIDE SEQUENCE [LARGE SCALE GENOMIC DNA]</scope>
    <source>
        <strain evidence="2">SpSt-783</strain>
    </source>
</reference>
<dbReference type="SMART" id="SM00267">
    <property type="entry name" value="GGDEF"/>
    <property type="match status" value="1"/>
</dbReference>
<dbReference type="SUPFAM" id="SSF55073">
    <property type="entry name" value="Nucleotide cyclase"/>
    <property type="match status" value="1"/>
</dbReference>
<dbReference type="SUPFAM" id="SSF55781">
    <property type="entry name" value="GAF domain-like"/>
    <property type="match status" value="2"/>
</dbReference>
<dbReference type="InterPro" id="IPR029016">
    <property type="entry name" value="GAF-like_dom_sf"/>
</dbReference>
<dbReference type="PANTHER" id="PTHR45138:SF6">
    <property type="entry name" value="DIGUANYLATE CYCLASE DGCN"/>
    <property type="match status" value="1"/>
</dbReference>
<dbReference type="InterPro" id="IPR050469">
    <property type="entry name" value="Diguanylate_Cyclase"/>
</dbReference>
<comment type="caution">
    <text evidence="2">The sequence shown here is derived from an EMBL/GenBank/DDBJ whole genome shotgun (WGS) entry which is preliminary data.</text>
</comment>
<dbReference type="GO" id="GO:0005886">
    <property type="term" value="C:plasma membrane"/>
    <property type="evidence" value="ECO:0007669"/>
    <property type="project" value="TreeGrafter"/>
</dbReference>
<accession>A0A7C6EKK4</accession>
<gene>
    <name evidence="2" type="ORF">ENV70_07150</name>
</gene>
<feature type="domain" description="GGDEF" evidence="1">
    <location>
        <begin position="487"/>
        <end position="612"/>
    </location>
</feature>
<proteinExistence type="predicted"/>
<dbReference type="Pfam" id="PF00990">
    <property type="entry name" value="GGDEF"/>
    <property type="match status" value="1"/>
</dbReference>
<dbReference type="GO" id="GO:0052621">
    <property type="term" value="F:diguanylate cyclase activity"/>
    <property type="evidence" value="ECO:0007669"/>
    <property type="project" value="TreeGrafter"/>
</dbReference>
<organism evidence="2">
    <name type="scientific">candidate division WOR-3 bacterium</name>
    <dbReference type="NCBI Taxonomy" id="2052148"/>
    <lineage>
        <taxon>Bacteria</taxon>
        <taxon>Bacteria division WOR-3</taxon>
    </lineage>
</organism>
<dbReference type="GO" id="GO:0043709">
    <property type="term" value="P:cell adhesion involved in single-species biofilm formation"/>
    <property type="evidence" value="ECO:0007669"/>
    <property type="project" value="TreeGrafter"/>
</dbReference>
<evidence type="ECO:0000313" key="2">
    <source>
        <dbReference type="EMBL" id="HHS63366.1"/>
    </source>
</evidence>
<dbReference type="AlphaFoldDB" id="A0A7C6EKK4"/>
<dbReference type="NCBIfam" id="TIGR00254">
    <property type="entry name" value="GGDEF"/>
    <property type="match status" value="1"/>
</dbReference>
<dbReference type="PROSITE" id="PS50887">
    <property type="entry name" value="GGDEF"/>
    <property type="match status" value="1"/>
</dbReference>
<sequence>MMTIDKRIDNFLLLLSSIRIQEIDVKEFARLLGTNVASQGCLLMQDNRVVYQHKSTLEQIKAMQDNYFSEEFETSGLKYRIYLVFEPDDILEPDSIEKLKTILKVISQIISVSNVAKERISEFQVINELNLNVITTLELKKVVWFVESAAQKLLNTNRVFLYYLIEDQLVGRNKKISIKFLPDETYRQISQSRQILKLEKFENRFLKCFLDNLNPGIVLIVPFTIKNQGRGFFLLDDFDKIPNQINAIMRLKFLGNQAAIALERIELFQALNRALQESRGLQDIAKLLLSPYELKHFFTEVLRRAQQILGFKKIMCSVYNSETDSFERFHSVGISLKKFREAKKVHPPYKIIKSLMEDRFRISNSYYIPSEEAFKEIREYEVYKVSAKQKRAHNLWSQGDILISPIYSRNGEILGILSLSEPVDNRIPDRSKIRLLEAFGDFLGLAMDNSKLFERNLIISYTDDLTGVYNYRFLREKLNELIEKLHKPIAIAMIDLDRFKEYNDRYGHLAGDQLLKKISQILRDVIKDGYVTRYGGDEFIVILPGSGVRAIKSRIERAKKVMHNLKDGRLQIDFSCGFAVYPEDGTDFGTLIDSADKRLYLEKRRKYETVAS</sequence>
<dbReference type="PANTHER" id="PTHR45138">
    <property type="entry name" value="REGULATORY COMPONENTS OF SENSORY TRANSDUCTION SYSTEM"/>
    <property type="match status" value="1"/>
</dbReference>
<name>A0A7C6EKK4_UNCW3</name>